<dbReference type="Proteomes" id="UP000828941">
    <property type="component" value="Chromosome 4"/>
</dbReference>
<name>A0ACB9PJX6_BAUVA</name>
<proteinExistence type="predicted"/>
<sequence length="332" mass="37591">MKTSNLVCVPPVKELLTIENYKSWRVWIKNCLLGQDLWDVVRYPADHSNPVSRRKNATALHAIQMSCGPQALSYIMDIPSAKLAWDALTNYYLSSVHLYSSDSSVSGEQYAPLHKAVQRGDWNAANEFLKDHPEGISFVTGIQIKPGCATKDTRINISKSNAREIDDNMSKKPSLLHQLVEYIFNFLGIKRISETKLTHVRSHELLRLTCDEIATLTKRELQWFKEVEHIVPPTRWDIRNSDGMTARELFTENHKGLVKEGERWMKETATSCTVVAALIVTIMFAASFTVPGGNNQNTEGSHGTRLVEVFHLKQDSWPYYSSDFCKGCMGDP</sequence>
<keyword evidence="2" id="KW-1185">Reference proteome</keyword>
<evidence type="ECO:0000313" key="2">
    <source>
        <dbReference type="Proteomes" id="UP000828941"/>
    </source>
</evidence>
<comment type="caution">
    <text evidence="1">The sequence shown here is derived from an EMBL/GenBank/DDBJ whole genome shotgun (WGS) entry which is preliminary data.</text>
</comment>
<reference evidence="1 2" key="1">
    <citation type="journal article" date="2022" name="DNA Res.">
        <title>Chromosomal-level genome assembly of the orchid tree Bauhinia variegata (Leguminosae; Cercidoideae) supports the allotetraploid origin hypothesis of Bauhinia.</title>
        <authorList>
            <person name="Zhong Y."/>
            <person name="Chen Y."/>
            <person name="Zheng D."/>
            <person name="Pang J."/>
            <person name="Liu Y."/>
            <person name="Luo S."/>
            <person name="Meng S."/>
            <person name="Qian L."/>
            <person name="Wei D."/>
            <person name="Dai S."/>
            <person name="Zhou R."/>
        </authorList>
    </citation>
    <scope>NUCLEOTIDE SEQUENCE [LARGE SCALE GENOMIC DNA]</scope>
    <source>
        <strain evidence="1">BV-YZ2020</strain>
    </source>
</reference>
<accession>A0ACB9PJX6</accession>
<organism evidence="1 2">
    <name type="scientific">Bauhinia variegata</name>
    <name type="common">Purple orchid tree</name>
    <name type="synonym">Phanera variegata</name>
    <dbReference type="NCBI Taxonomy" id="167791"/>
    <lineage>
        <taxon>Eukaryota</taxon>
        <taxon>Viridiplantae</taxon>
        <taxon>Streptophyta</taxon>
        <taxon>Embryophyta</taxon>
        <taxon>Tracheophyta</taxon>
        <taxon>Spermatophyta</taxon>
        <taxon>Magnoliopsida</taxon>
        <taxon>eudicotyledons</taxon>
        <taxon>Gunneridae</taxon>
        <taxon>Pentapetalae</taxon>
        <taxon>rosids</taxon>
        <taxon>fabids</taxon>
        <taxon>Fabales</taxon>
        <taxon>Fabaceae</taxon>
        <taxon>Cercidoideae</taxon>
        <taxon>Cercideae</taxon>
        <taxon>Bauhiniinae</taxon>
        <taxon>Bauhinia</taxon>
    </lineage>
</organism>
<evidence type="ECO:0000313" key="1">
    <source>
        <dbReference type="EMBL" id="KAI4347776.1"/>
    </source>
</evidence>
<protein>
    <submittedName>
        <fullName evidence="1">Uncharacterized protein</fullName>
    </submittedName>
</protein>
<gene>
    <name evidence="1" type="ORF">L6164_008558</name>
</gene>
<dbReference type="EMBL" id="CM039429">
    <property type="protein sequence ID" value="KAI4347776.1"/>
    <property type="molecule type" value="Genomic_DNA"/>
</dbReference>